<dbReference type="PROSITE" id="PS50405">
    <property type="entry name" value="GST_CTER"/>
    <property type="match status" value="1"/>
</dbReference>
<accession>A0AAN0MAG0</accession>
<evidence type="ECO:0000313" key="3">
    <source>
        <dbReference type="EMBL" id="WZU67513.2"/>
    </source>
</evidence>
<name>A0AAN0MAG0_9RHOB</name>
<feature type="domain" description="GST N-terminal" evidence="1">
    <location>
        <begin position="48"/>
        <end position="158"/>
    </location>
</feature>
<reference evidence="4" key="1">
    <citation type="submission" date="2024-04" db="EMBL/GenBank/DDBJ databases">
        <title>Phylogenomic analyses of a clade within the roseobacter group suggest taxonomic reassignments of species of the genera Aestuariivita, Citreicella, Loktanella, Nautella, Pelagibaca, Ruegeria, Thalassobius, Thiobacimonas and Tropicibacter, and the proposal o.</title>
        <authorList>
            <person name="Jeon C.O."/>
        </authorList>
    </citation>
    <scope>NUCLEOTIDE SEQUENCE [LARGE SCALE GENOMIC DNA]</scope>
    <source>
        <strain evidence="4">SS1-5</strain>
    </source>
</reference>
<dbReference type="InterPro" id="IPR036282">
    <property type="entry name" value="Glutathione-S-Trfase_C_sf"/>
</dbReference>
<gene>
    <name evidence="3" type="ORF">AABB31_21750</name>
</gene>
<dbReference type="EMBL" id="CP151767">
    <property type="protein sequence ID" value="WZU67513.2"/>
    <property type="molecule type" value="Genomic_DNA"/>
</dbReference>
<dbReference type="AlphaFoldDB" id="A0AAN0MAG0"/>
<reference evidence="3 4" key="2">
    <citation type="submission" date="2024-08" db="EMBL/GenBank/DDBJ databases">
        <title>Phylogenomic analyses of a clade within the roseobacter group suggest taxonomic reassignments of species of the genera Aestuariivita, Citreicella, Loktanella, Nautella, Pelagibaca, Ruegeria, Thalassobius, Thiobacimonas and Tropicibacter, and the proposal o.</title>
        <authorList>
            <person name="Jeon C.O."/>
        </authorList>
    </citation>
    <scope>NUCLEOTIDE SEQUENCE [LARGE SCALE GENOMIC DNA]</scope>
    <source>
        <strain evidence="3 4">SS1-5</strain>
    </source>
</reference>
<dbReference type="InterPro" id="IPR004045">
    <property type="entry name" value="Glutathione_S-Trfase_N"/>
</dbReference>
<dbReference type="InterPro" id="IPR010987">
    <property type="entry name" value="Glutathione-S-Trfase_C-like"/>
</dbReference>
<dbReference type="SUPFAM" id="SSF52833">
    <property type="entry name" value="Thioredoxin-like"/>
    <property type="match status" value="1"/>
</dbReference>
<dbReference type="CDD" id="cd00570">
    <property type="entry name" value="GST_N_family"/>
    <property type="match status" value="1"/>
</dbReference>
<dbReference type="Pfam" id="PF13409">
    <property type="entry name" value="GST_N_2"/>
    <property type="match status" value="1"/>
</dbReference>
<evidence type="ECO:0000313" key="4">
    <source>
        <dbReference type="Proteomes" id="UP001470809"/>
    </source>
</evidence>
<evidence type="ECO:0000259" key="1">
    <source>
        <dbReference type="PROSITE" id="PS50404"/>
    </source>
</evidence>
<dbReference type="PANTHER" id="PTHR44051">
    <property type="entry name" value="GLUTATHIONE S-TRANSFERASE-RELATED"/>
    <property type="match status" value="1"/>
</dbReference>
<keyword evidence="4" id="KW-1185">Reference proteome</keyword>
<dbReference type="CDD" id="cd00299">
    <property type="entry name" value="GST_C_family"/>
    <property type="match status" value="1"/>
</dbReference>
<protein>
    <submittedName>
        <fullName evidence="3">Glutathione S-transferase family protein</fullName>
    </submittedName>
</protein>
<organism evidence="3 4">
    <name type="scientific">Yoonia rhodophyticola</name>
    <dbReference type="NCBI Taxonomy" id="3137370"/>
    <lineage>
        <taxon>Bacteria</taxon>
        <taxon>Pseudomonadati</taxon>
        <taxon>Pseudomonadota</taxon>
        <taxon>Alphaproteobacteria</taxon>
        <taxon>Rhodobacterales</taxon>
        <taxon>Paracoccaceae</taxon>
        <taxon>Yoonia</taxon>
    </lineage>
</organism>
<dbReference type="Gene3D" id="3.40.30.10">
    <property type="entry name" value="Glutaredoxin"/>
    <property type="match status" value="1"/>
</dbReference>
<dbReference type="RefSeq" id="WP_373635112.1">
    <property type="nucleotide sequence ID" value="NZ_CP151767.2"/>
</dbReference>
<dbReference type="Pfam" id="PF13410">
    <property type="entry name" value="GST_C_2"/>
    <property type="match status" value="1"/>
</dbReference>
<evidence type="ECO:0000259" key="2">
    <source>
        <dbReference type="PROSITE" id="PS50405"/>
    </source>
</evidence>
<dbReference type="SUPFAM" id="SSF47616">
    <property type="entry name" value="GST C-terminal domain-like"/>
    <property type="match status" value="1"/>
</dbReference>
<dbReference type="InterPro" id="IPR036249">
    <property type="entry name" value="Thioredoxin-like_sf"/>
</dbReference>
<dbReference type="Proteomes" id="UP001470809">
    <property type="component" value="Chromosome"/>
</dbReference>
<dbReference type="PROSITE" id="PS50404">
    <property type="entry name" value="GST_NTER"/>
    <property type="match status" value="1"/>
</dbReference>
<dbReference type="PANTHER" id="PTHR44051:SF8">
    <property type="entry name" value="GLUTATHIONE S-TRANSFERASE GSTA"/>
    <property type="match status" value="1"/>
</dbReference>
<sequence length="344" mass="37803">MSDQQSRTEIRELTQAAIGVIEAPGRATVISAENPLPAVARDATSDAPPFELFHFGFSICSHKVRAVLSELGLEFGSNQFAGPTKYENYTPEYVRLRLQSDVAKTSKFVSGFSGASSVDDDGFDPLVVPTLVDNQAGKVLADSKLICLYLVNTYGGGHDLLPDDLKDRILQEMDVVDQTPHVALLYGADPEGDTRPTDIQSRMPGIHQIKFESIKGHMSSVQGDANLMAAYKAKLEKEKNAEAFVVDGTAMQDATQLAERLIADLETTLQASTGTWLFDDRFTLADLVWGVSLLRLDYLGKSQFWDGDTPRPNVKAYYQRLAARPCLINAIVDWPGSRKRLQTS</sequence>
<proteinExistence type="predicted"/>
<dbReference type="KEGG" id="yrh:AABB31_21750"/>
<feature type="domain" description="GST C-terminal" evidence="2">
    <location>
        <begin position="204"/>
        <end position="344"/>
    </location>
</feature>
<dbReference type="Gene3D" id="1.20.1050.10">
    <property type="match status" value="1"/>
</dbReference>